<proteinExistence type="predicted"/>
<feature type="chain" id="PRO_5039171045" evidence="1">
    <location>
        <begin position="25"/>
        <end position="143"/>
    </location>
</feature>
<name>A0A9D5HM84_9LILI</name>
<keyword evidence="3" id="KW-1185">Reference proteome</keyword>
<evidence type="ECO:0000256" key="1">
    <source>
        <dbReference type="SAM" id="SignalP"/>
    </source>
</evidence>
<reference evidence="2" key="1">
    <citation type="submission" date="2021-03" db="EMBL/GenBank/DDBJ databases">
        <authorList>
            <person name="Li Z."/>
            <person name="Yang C."/>
        </authorList>
    </citation>
    <scope>NUCLEOTIDE SEQUENCE</scope>
    <source>
        <strain evidence="2">Dzin_1.0</strain>
        <tissue evidence="2">Leaf</tissue>
    </source>
</reference>
<dbReference type="EMBL" id="JAGGNH010000002">
    <property type="protein sequence ID" value="KAJ0981829.1"/>
    <property type="molecule type" value="Genomic_DNA"/>
</dbReference>
<evidence type="ECO:0000313" key="3">
    <source>
        <dbReference type="Proteomes" id="UP001085076"/>
    </source>
</evidence>
<dbReference type="AlphaFoldDB" id="A0A9D5HM84"/>
<sequence>MLNTTSGFLIAALLAAAMFPSGFARELSEKLEHSKQPTAPNSWDWPGSGHIPDPDWFFNPGNNWGNSGGGYGGGYGGPNGGYNKGGVVPPSVVCSEQGPCYKKRLTCPAKCFTYYSRSGRNYGGGGGGGGCTMDCEKNCVAYC</sequence>
<accession>A0A9D5HM84</accession>
<gene>
    <name evidence="2" type="ORF">J5N97_010084</name>
</gene>
<dbReference type="Proteomes" id="UP001085076">
    <property type="component" value="Miscellaneous, Linkage group lg02"/>
</dbReference>
<evidence type="ECO:0000313" key="2">
    <source>
        <dbReference type="EMBL" id="KAJ0981829.1"/>
    </source>
</evidence>
<dbReference type="PANTHER" id="PTHR34789">
    <property type="entry name" value="EXPRESSED PROTEIN"/>
    <property type="match status" value="1"/>
</dbReference>
<dbReference type="PANTHER" id="PTHR34789:SF1">
    <property type="entry name" value="EXPRESSED PROTEIN"/>
    <property type="match status" value="1"/>
</dbReference>
<reference evidence="2" key="2">
    <citation type="journal article" date="2022" name="Hortic Res">
        <title>The genome of Dioscorea zingiberensis sheds light on the biosynthesis, origin and evolution of the medicinally important diosgenin saponins.</title>
        <authorList>
            <person name="Li Y."/>
            <person name="Tan C."/>
            <person name="Li Z."/>
            <person name="Guo J."/>
            <person name="Li S."/>
            <person name="Chen X."/>
            <person name="Wang C."/>
            <person name="Dai X."/>
            <person name="Yang H."/>
            <person name="Song W."/>
            <person name="Hou L."/>
            <person name="Xu J."/>
            <person name="Tong Z."/>
            <person name="Xu A."/>
            <person name="Yuan X."/>
            <person name="Wang W."/>
            <person name="Yang Q."/>
            <person name="Chen L."/>
            <person name="Sun Z."/>
            <person name="Wang K."/>
            <person name="Pan B."/>
            <person name="Chen J."/>
            <person name="Bao Y."/>
            <person name="Liu F."/>
            <person name="Qi X."/>
            <person name="Gang D.R."/>
            <person name="Wen J."/>
            <person name="Li J."/>
        </authorList>
    </citation>
    <scope>NUCLEOTIDE SEQUENCE</scope>
    <source>
        <strain evidence="2">Dzin_1.0</strain>
    </source>
</reference>
<dbReference type="OrthoDB" id="1107388at2759"/>
<protein>
    <submittedName>
        <fullName evidence="2">Uncharacterized protein</fullName>
    </submittedName>
</protein>
<organism evidence="2 3">
    <name type="scientific">Dioscorea zingiberensis</name>
    <dbReference type="NCBI Taxonomy" id="325984"/>
    <lineage>
        <taxon>Eukaryota</taxon>
        <taxon>Viridiplantae</taxon>
        <taxon>Streptophyta</taxon>
        <taxon>Embryophyta</taxon>
        <taxon>Tracheophyta</taxon>
        <taxon>Spermatophyta</taxon>
        <taxon>Magnoliopsida</taxon>
        <taxon>Liliopsida</taxon>
        <taxon>Dioscoreales</taxon>
        <taxon>Dioscoreaceae</taxon>
        <taxon>Dioscorea</taxon>
    </lineage>
</organism>
<keyword evidence="1" id="KW-0732">Signal</keyword>
<feature type="signal peptide" evidence="1">
    <location>
        <begin position="1"/>
        <end position="24"/>
    </location>
</feature>
<comment type="caution">
    <text evidence="2">The sequence shown here is derived from an EMBL/GenBank/DDBJ whole genome shotgun (WGS) entry which is preliminary data.</text>
</comment>